<dbReference type="InterPro" id="IPR009752">
    <property type="entry name" value="Phage_Mu_GpJ"/>
</dbReference>
<comment type="caution">
    <text evidence="1">The sequence shown here is derived from an EMBL/GenBank/DDBJ whole genome shotgun (WGS) entry which is preliminary data.</text>
</comment>
<name>A0A2S5JE42_9RHOB</name>
<dbReference type="RefSeq" id="WP_170063429.1">
    <property type="nucleotide sequence ID" value="NZ_PRDS01000009.1"/>
</dbReference>
<keyword evidence="2" id="KW-1185">Reference proteome</keyword>
<reference evidence="1 2" key="1">
    <citation type="submission" date="2018-01" db="EMBL/GenBank/DDBJ databases">
        <title>Genomic Encyclopedia of Archaeal and Bacterial Type Strains, Phase II (KMG-II): from individual species to whole genera.</title>
        <authorList>
            <person name="Goeker M."/>
        </authorList>
    </citation>
    <scope>NUCLEOTIDE SEQUENCE [LARGE SCALE GENOMIC DNA]</scope>
    <source>
        <strain evidence="1 2">DSM 12048</strain>
    </source>
</reference>
<evidence type="ECO:0000313" key="2">
    <source>
        <dbReference type="Proteomes" id="UP000239736"/>
    </source>
</evidence>
<dbReference type="Proteomes" id="UP000239736">
    <property type="component" value="Unassembled WGS sequence"/>
</dbReference>
<accession>A0A2S5JE42</accession>
<sequence>MAIIDKTDLESRFGVDEIARLADRDADGGEDSGVINAAIADAEAEAIARLGPALSGPLPTPVPEMLKQIVAVIARYNLARRDVDPEHPYYVAYRDAIATLRDAAAGKIELIDGNGASVSSPSLRAFGPERAFTDSALAPMLPRWPR</sequence>
<protein>
    <submittedName>
        <fullName evidence="1">Phage gp36-like protein</fullName>
    </submittedName>
</protein>
<organism evidence="1 2">
    <name type="scientific">Albidovulum inexpectatum</name>
    <dbReference type="NCBI Taxonomy" id="196587"/>
    <lineage>
        <taxon>Bacteria</taxon>
        <taxon>Pseudomonadati</taxon>
        <taxon>Pseudomonadota</taxon>
        <taxon>Alphaproteobacteria</taxon>
        <taxon>Rhodobacterales</taxon>
        <taxon>Paracoccaceae</taxon>
        <taxon>Albidovulum</taxon>
    </lineage>
</organism>
<dbReference type="Pfam" id="PF07030">
    <property type="entry name" value="Phage_Mu_Gp36"/>
    <property type="match status" value="1"/>
</dbReference>
<dbReference type="AlphaFoldDB" id="A0A2S5JE42"/>
<gene>
    <name evidence="1" type="ORF">LV82_02557</name>
</gene>
<evidence type="ECO:0000313" key="1">
    <source>
        <dbReference type="EMBL" id="PPB79766.1"/>
    </source>
</evidence>
<dbReference type="EMBL" id="PRDS01000009">
    <property type="protein sequence ID" value="PPB79766.1"/>
    <property type="molecule type" value="Genomic_DNA"/>
</dbReference>
<proteinExistence type="predicted"/>